<dbReference type="PROSITE" id="PS51269">
    <property type="entry name" value="COMM"/>
    <property type="match status" value="1"/>
</dbReference>
<dbReference type="Proteomes" id="UP001163046">
    <property type="component" value="Unassembled WGS sequence"/>
</dbReference>
<evidence type="ECO:0000259" key="1">
    <source>
        <dbReference type="PROSITE" id="PS51269"/>
    </source>
</evidence>
<proteinExistence type="predicted"/>
<sequence length="198" mass="22521">MALMFQATSRLKKAVELINSLDTAKFPLLLSRIIQKLHLRDERAFSEDEEEKLQGALALEADDLHIVLETSAFILEQAAYHNAKPQLLKQQLQNIELADEKVQALVDLWTANGKSVVEKLKQRSLAPKQLQAVNWRLNLQMAQSSMTKMKLPNAMFELNLSSGSQGNTEQVHLEFTHEELYAFYNQLETIQSQLDSLS</sequence>
<dbReference type="PANTHER" id="PTHR12333">
    <property type="entry name" value="COMM DOMAIN CONTAINING PROTEIN 10"/>
    <property type="match status" value="1"/>
</dbReference>
<evidence type="ECO:0000313" key="2">
    <source>
        <dbReference type="EMBL" id="KAJ7365685.1"/>
    </source>
</evidence>
<organism evidence="2 3">
    <name type="scientific">Desmophyllum pertusum</name>
    <dbReference type="NCBI Taxonomy" id="174260"/>
    <lineage>
        <taxon>Eukaryota</taxon>
        <taxon>Metazoa</taxon>
        <taxon>Cnidaria</taxon>
        <taxon>Anthozoa</taxon>
        <taxon>Hexacorallia</taxon>
        <taxon>Scleractinia</taxon>
        <taxon>Caryophylliina</taxon>
        <taxon>Caryophylliidae</taxon>
        <taxon>Desmophyllum</taxon>
    </lineage>
</organism>
<evidence type="ECO:0000313" key="3">
    <source>
        <dbReference type="Proteomes" id="UP001163046"/>
    </source>
</evidence>
<reference evidence="2" key="1">
    <citation type="submission" date="2023-01" db="EMBL/GenBank/DDBJ databases">
        <title>Genome assembly of the deep-sea coral Lophelia pertusa.</title>
        <authorList>
            <person name="Herrera S."/>
            <person name="Cordes E."/>
        </authorList>
    </citation>
    <scope>NUCLEOTIDE SEQUENCE</scope>
    <source>
        <strain evidence="2">USNM1676648</strain>
        <tissue evidence="2">Polyp</tissue>
    </source>
</reference>
<keyword evidence="3" id="KW-1185">Reference proteome</keyword>
<feature type="domain" description="COMM" evidence="1">
    <location>
        <begin position="129"/>
        <end position="198"/>
    </location>
</feature>
<dbReference type="PANTHER" id="PTHR12333:SF0">
    <property type="entry name" value="COMM DOMAIN-CONTAINING PROTEIN 10"/>
    <property type="match status" value="1"/>
</dbReference>
<accession>A0A9X0CMK8</accession>
<dbReference type="CDD" id="cd04758">
    <property type="entry name" value="Commd10"/>
    <property type="match status" value="1"/>
</dbReference>
<comment type="caution">
    <text evidence="2">The sequence shown here is derived from an EMBL/GenBank/DDBJ whole genome shotgun (WGS) entry which is preliminary data.</text>
</comment>
<dbReference type="InterPro" id="IPR037361">
    <property type="entry name" value="COMMD10"/>
</dbReference>
<dbReference type="Pfam" id="PF21672">
    <property type="entry name" value="COMM_HN"/>
    <property type="match status" value="1"/>
</dbReference>
<dbReference type="OrthoDB" id="77522at2759"/>
<dbReference type="Pfam" id="PF07258">
    <property type="entry name" value="COMM_domain"/>
    <property type="match status" value="1"/>
</dbReference>
<gene>
    <name evidence="2" type="primary">COMMD10</name>
    <name evidence="2" type="ORF">OS493_002400</name>
</gene>
<protein>
    <submittedName>
        <fullName evidence="2">COMM domain-containing protein 10</fullName>
    </submittedName>
</protein>
<dbReference type="AlphaFoldDB" id="A0A9X0CMK8"/>
<dbReference type="InterPro" id="IPR017920">
    <property type="entry name" value="COMM"/>
</dbReference>
<dbReference type="EMBL" id="MU827302">
    <property type="protein sequence ID" value="KAJ7365685.1"/>
    <property type="molecule type" value="Genomic_DNA"/>
</dbReference>
<name>A0A9X0CMK8_9CNID</name>